<organism evidence="3 4">
    <name type="scientific">Stieleria marina</name>
    <dbReference type="NCBI Taxonomy" id="1930275"/>
    <lineage>
        <taxon>Bacteria</taxon>
        <taxon>Pseudomonadati</taxon>
        <taxon>Planctomycetota</taxon>
        <taxon>Planctomycetia</taxon>
        <taxon>Pirellulales</taxon>
        <taxon>Pirellulaceae</taxon>
        <taxon>Stieleria</taxon>
    </lineage>
</organism>
<reference evidence="3 4" key="1">
    <citation type="submission" date="2019-02" db="EMBL/GenBank/DDBJ databases">
        <title>Deep-cultivation of Planctomycetes and their phenomic and genomic characterization uncovers novel biology.</title>
        <authorList>
            <person name="Wiegand S."/>
            <person name="Jogler M."/>
            <person name="Boedeker C."/>
            <person name="Pinto D."/>
            <person name="Vollmers J."/>
            <person name="Rivas-Marin E."/>
            <person name="Kohn T."/>
            <person name="Peeters S.H."/>
            <person name="Heuer A."/>
            <person name="Rast P."/>
            <person name="Oberbeckmann S."/>
            <person name="Bunk B."/>
            <person name="Jeske O."/>
            <person name="Meyerdierks A."/>
            <person name="Storesund J.E."/>
            <person name="Kallscheuer N."/>
            <person name="Luecker S."/>
            <person name="Lage O.M."/>
            <person name="Pohl T."/>
            <person name="Merkel B.J."/>
            <person name="Hornburger P."/>
            <person name="Mueller R.-W."/>
            <person name="Bruemmer F."/>
            <person name="Labrenz M."/>
            <person name="Spormann A.M."/>
            <person name="Op den Camp H."/>
            <person name="Overmann J."/>
            <person name="Amann R."/>
            <person name="Jetten M.S.M."/>
            <person name="Mascher T."/>
            <person name="Medema M.H."/>
            <person name="Devos D.P."/>
            <person name="Kaster A.-K."/>
            <person name="Ovreas L."/>
            <person name="Rohde M."/>
            <person name="Galperin M.Y."/>
            <person name="Jogler C."/>
        </authorList>
    </citation>
    <scope>NUCLEOTIDE SEQUENCE [LARGE SCALE GENOMIC DNA]</scope>
    <source>
        <strain evidence="3 4">K23_9</strain>
    </source>
</reference>
<gene>
    <name evidence="3" type="ORF">K239x_05380</name>
</gene>
<feature type="domain" description="Pyrrolo-quinoline quinone repeat" evidence="2">
    <location>
        <begin position="92"/>
        <end position="208"/>
    </location>
</feature>
<dbReference type="SMART" id="SM00564">
    <property type="entry name" value="PQQ"/>
    <property type="match status" value="4"/>
</dbReference>
<protein>
    <submittedName>
        <fullName evidence="3">Outer membrane biogenesis protein BamB</fullName>
    </submittedName>
</protein>
<feature type="signal peptide" evidence="1">
    <location>
        <begin position="1"/>
        <end position="24"/>
    </location>
</feature>
<dbReference type="InterPro" id="IPR011047">
    <property type="entry name" value="Quinoprotein_ADH-like_sf"/>
</dbReference>
<evidence type="ECO:0000313" key="3">
    <source>
        <dbReference type="EMBL" id="QDT08598.1"/>
    </source>
</evidence>
<dbReference type="InterPro" id="IPR015943">
    <property type="entry name" value="WD40/YVTN_repeat-like_dom_sf"/>
</dbReference>
<proteinExistence type="predicted"/>
<evidence type="ECO:0000313" key="4">
    <source>
        <dbReference type="Proteomes" id="UP000319817"/>
    </source>
</evidence>
<keyword evidence="4" id="KW-1185">Reference proteome</keyword>
<dbReference type="Pfam" id="PF13360">
    <property type="entry name" value="PQQ_2"/>
    <property type="match status" value="2"/>
</dbReference>
<keyword evidence="1" id="KW-0732">Signal</keyword>
<dbReference type="Gene3D" id="2.40.10.480">
    <property type="match status" value="1"/>
</dbReference>
<dbReference type="InterPro" id="IPR002372">
    <property type="entry name" value="PQQ_rpt_dom"/>
</dbReference>
<dbReference type="AlphaFoldDB" id="A0A517NN90"/>
<dbReference type="PANTHER" id="PTHR34512:SF30">
    <property type="entry name" value="OUTER MEMBRANE PROTEIN ASSEMBLY FACTOR BAMB"/>
    <property type="match status" value="1"/>
</dbReference>
<dbReference type="PANTHER" id="PTHR34512">
    <property type="entry name" value="CELL SURFACE PROTEIN"/>
    <property type="match status" value="1"/>
</dbReference>
<feature type="chain" id="PRO_5021804371" evidence="1">
    <location>
        <begin position="25"/>
        <end position="431"/>
    </location>
</feature>
<dbReference type="InterPro" id="IPR018391">
    <property type="entry name" value="PQQ_b-propeller_rpt"/>
</dbReference>
<evidence type="ECO:0000256" key="1">
    <source>
        <dbReference type="SAM" id="SignalP"/>
    </source>
</evidence>
<accession>A0A517NN90</accession>
<dbReference type="Gene3D" id="2.130.10.10">
    <property type="entry name" value="YVTN repeat-like/Quinoprotein amine dehydrogenase"/>
    <property type="match status" value="1"/>
</dbReference>
<dbReference type="OrthoDB" id="229752at2"/>
<name>A0A517NN90_9BACT</name>
<sequence length="431" mass="47332" precursor="true">MVFMKKPTAFAFLALLLTVDFAIAQHADWPQWRGPQRDAHAAAQKLLQEWPEGGPQVKWQFAEAGSGYSAVAVSQGRLYTMGALDDGCYAFCLDAATGKQIWKSKFARLSVNDDYNRDWGGGPRGTPTVVDDQVFVLSDVGVLAALAKDNGAVQWTTDFAQDHGGKIPYWGYSESPLVDGDRVMVTPGKSNFMIGLDRKTGDKLWTSKGFDAEAQYVSIMRGNVGDKHFYVTASKEGLMGFDVESGEILFQDSATGNKVAVIPTPVLAGDQIYHTSAYGAGNTLLKLVDDGEKIQVESVYALQGKTMENHHGGTVLVDGIIYGFTKANRGMWLAQNLESGEKMWEERLGENRSGSLCYADGRLYCYNDKDGSVHLVTPDKSGWKSNGSLTLPKQTDIPRNKGAIWAHPVVADQTLFIRDQDLIYAFDIKRK</sequence>
<dbReference type="Proteomes" id="UP000319817">
    <property type="component" value="Chromosome"/>
</dbReference>
<evidence type="ECO:0000259" key="2">
    <source>
        <dbReference type="Pfam" id="PF13360"/>
    </source>
</evidence>
<feature type="domain" description="Pyrrolo-quinoline quinone repeat" evidence="2">
    <location>
        <begin position="224"/>
        <end position="378"/>
    </location>
</feature>
<dbReference type="SUPFAM" id="SSF50998">
    <property type="entry name" value="Quinoprotein alcohol dehydrogenase-like"/>
    <property type="match status" value="1"/>
</dbReference>
<dbReference type="EMBL" id="CP036526">
    <property type="protein sequence ID" value="QDT08598.1"/>
    <property type="molecule type" value="Genomic_DNA"/>
</dbReference>